<protein>
    <submittedName>
        <fullName evidence="3">Uncharacterized protein</fullName>
    </submittedName>
</protein>
<evidence type="ECO:0000256" key="1">
    <source>
        <dbReference type="SAM" id="MobiDB-lite"/>
    </source>
</evidence>
<name>A0AA88DKC1_FICCA</name>
<evidence type="ECO:0000313" key="4">
    <source>
        <dbReference type="Proteomes" id="UP001187192"/>
    </source>
</evidence>
<sequence>MRSTNLVILWTALVLILASNVEAGHGERLIRRLMKTNRKLIDLEIWKHDNIAKFVGGGFNEHRFYCDPTTHWPGFKDNNKIAGRDFDHGEWAGNFGHDTVTQHENDTLNGDEDPTTHWPDFKDNNKIACCDFDHGDEDPKDYCLSHGHRYRPPPCNPSLGHDEPPK</sequence>
<reference evidence="3" key="1">
    <citation type="submission" date="2023-07" db="EMBL/GenBank/DDBJ databases">
        <title>draft genome sequence of fig (Ficus carica).</title>
        <authorList>
            <person name="Takahashi T."/>
            <person name="Nishimura K."/>
        </authorList>
    </citation>
    <scope>NUCLEOTIDE SEQUENCE</scope>
</reference>
<accession>A0AA88DKC1</accession>
<keyword evidence="2" id="KW-0732">Signal</keyword>
<feature type="signal peptide" evidence="2">
    <location>
        <begin position="1"/>
        <end position="23"/>
    </location>
</feature>
<keyword evidence="4" id="KW-1185">Reference proteome</keyword>
<gene>
    <name evidence="3" type="ORF">TIFTF001_024254</name>
</gene>
<evidence type="ECO:0000313" key="3">
    <source>
        <dbReference type="EMBL" id="GMN55134.1"/>
    </source>
</evidence>
<evidence type="ECO:0000256" key="2">
    <source>
        <dbReference type="SAM" id="SignalP"/>
    </source>
</evidence>
<dbReference type="Proteomes" id="UP001187192">
    <property type="component" value="Unassembled WGS sequence"/>
</dbReference>
<comment type="caution">
    <text evidence="3">The sequence shown here is derived from an EMBL/GenBank/DDBJ whole genome shotgun (WGS) entry which is preliminary data.</text>
</comment>
<dbReference type="AlphaFoldDB" id="A0AA88DKC1"/>
<organism evidence="3 4">
    <name type="scientific">Ficus carica</name>
    <name type="common">Common fig</name>
    <dbReference type="NCBI Taxonomy" id="3494"/>
    <lineage>
        <taxon>Eukaryota</taxon>
        <taxon>Viridiplantae</taxon>
        <taxon>Streptophyta</taxon>
        <taxon>Embryophyta</taxon>
        <taxon>Tracheophyta</taxon>
        <taxon>Spermatophyta</taxon>
        <taxon>Magnoliopsida</taxon>
        <taxon>eudicotyledons</taxon>
        <taxon>Gunneridae</taxon>
        <taxon>Pentapetalae</taxon>
        <taxon>rosids</taxon>
        <taxon>fabids</taxon>
        <taxon>Rosales</taxon>
        <taxon>Moraceae</taxon>
        <taxon>Ficeae</taxon>
        <taxon>Ficus</taxon>
    </lineage>
</organism>
<feature type="region of interest" description="Disordered" evidence="1">
    <location>
        <begin position="93"/>
        <end position="119"/>
    </location>
</feature>
<dbReference type="EMBL" id="BTGU01000055">
    <property type="protein sequence ID" value="GMN55134.1"/>
    <property type="molecule type" value="Genomic_DNA"/>
</dbReference>
<feature type="chain" id="PRO_5041736103" evidence="2">
    <location>
        <begin position="24"/>
        <end position="166"/>
    </location>
</feature>
<proteinExistence type="predicted"/>